<dbReference type="InterPro" id="IPR013321">
    <property type="entry name" value="Arc_rbn_hlx_hlx"/>
</dbReference>
<sequence length="129" mass="14423">MSKTEKITVNIDVVDLGKIDLLVEQGFYSNRTDCIKTAIRNQLASHSTEVEKEITAKSYGIGIRIITKKELVDAKQLGKMLSIYHIGMLKLEENIDSTLATQTIQSIKVLGSFRATPILKEALKQMIEN</sequence>
<keyword evidence="2" id="KW-1185">Reference proteome</keyword>
<organism evidence="1 2">
    <name type="scientific">Paracerasibacillus soli</name>
    <dbReference type="NCBI Taxonomy" id="480284"/>
    <lineage>
        <taxon>Bacteria</taxon>
        <taxon>Bacillati</taxon>
        <taxon>Bacillota</taxon>
        <taxon>Bacilli</taxon>
        <taxon>Bacillales</taxon>
        <taxon>Bacillaceae</taxon>
        <taxon>Paracerasibacillus</taxon>
    </lineage>
</organism>
<protein>
    <submittedName>
        <fullName evidence="1">CopG family transcriptional regulator</fullName>
    </submittedName>
</protein>
<dbReference type="RefSeq" id="WP_320380359.1">
    <property type="nucleotide sequence ID" value="NZ_JAWDIQ010000002.1"/>
</dbReference>
<dbReference type="Proteomes" id="UP001275315">
    <property type="component" value="Unassembled WGS sequence"/>
</dbReference>
<dbReference type="PANTHER" id="PTHR36215">
    <property type="entry name" value="BLL4998 PROTEIN"/>
    <property type="match status" value="1"/>
</dbReference>
<accession>A0ABU5CTI3</accession>
<reference evidence="1 2" key="1">
    <citation type="submission" date="2023-10" db="EMBL/GenBank/DDBJ databases">
        <title>Virgibacillus soli CC-YMP-6 genome.</title>
        <authorList>
            <person name="Miliotis G."/>
            <person name="Sengupta P."/>
            <person name="Hameed A."/>
            <person name="Chuvochina M."/>
            <person name="Mcdonagh F."/>
            <person name="Simpson A.C."/>
            <person name="Singh N.K."/>
            <person name="Rekha P.D."/>
            <person name="Raman K."/>
            <person name="Hugenholtz P."/>
            <person name="Venkateswaran K."/>
        </authorList>
    </citation>
    <scope>NUCLEOTIDE SEQUENCE [LARGE SCALE GENOMIC DNA]</scope>
    <source>
        <strain evidence="1 2">CC-YMP-6</strain>
    </source>
</reference>
<proteinExistence type="predicted"/>
<evidence type="ECO:0000313" key="2">
    <source>
        <dbReference type="Proteomes" id="UP001275315"/>
    </source>
</evidence>
<dbReference type="InterPro" id="IPR010985">
    <property type="entry name" value="Ribbon_hlx_hlx"/>
</dbReference>
<dbReference type="SUPFAM" id="SSF47598">
    <property type="entry name" value="Ribbon-helix-helix"/>
    <property type="match status" value="1"/>
</dbReference>
<name>A0ABU5CTI3_9BACI</name>
<comment type="caution">
    <text evidence="1">The sequence shown here is derived from an EMBL/GenBank/DDBJ whole genome shotgun (WGS) entry which is preliminary data.</text>
</comment>
<evidence type="ECO:0000313" key="1">
    <source>
        <dbReference type="EMBL" id="MDY0409565.1"/>
    </source>
</evidence>
<dbReference type="Gene3D" id="1.10.1220.10">
    <property type="entry name" value="Met repressor-like"/>
    <property type="match status" value="1"/>
</dbReference>
<dbReference type="EMBL" id="JAWDIQ010000002">
    <property type="protein sequence ID" value="MDY0409565.1"/>
    <property type="molecule type" value="Genomic_DNA"/>
</dbReference>
<dbReference type="InterPro" id="IPR041088">
    <property type="entry name" value="RHH_8"/>
</dbReference>
<dbReference type="Pfam" id="PF17723">
    <property type="entry name" value="RHH_8"/>
    <property type="match status" value="1"/>
</dbReference>
<gene>
    <name evidence="1" type="ORF">RWD45_14490</name>
</gene>
<dbReference type="CDD" id="cd22231">
    <property type="entry name" value="RHH_NikR_HicB-like"/>
    <property type="match status" value="1"/>
</dbReference>
<dbReference type="PANTHER" id="PTHR36215:SF1">
    <property type="entry name" value="BLL4998 PROTEIN"/>
    <property type="match status" value="1"/>
</dbReference>